<sequence>MAAAVASSGDALYAVAMYGSPYRVVLILGELPHLSMAVFDSSKNAWEDAVPLSRKTEASPADTRAPHDDDDIDEDMDGDGGGEGY</sequence>
<accession>M7ZT07</accession>
<protein>
    <submittedName>
        <fullName evidence="1">Uncharacterized protein</fullName>
    </submittedName>
</protein>
<organism evidence="1">
    <name type="scientific">Triticum urartu</name>
    <name type="common">Red wild einkorn</name>
    <name type="synonym">Crithodium urartu</name>
    <dbReference type="NCBI Taxonomy" id="4572"/>
    <lineage>
        <taxon>Eukaryota</taxon>
        <taxon>Viridiplantae</taxon>
        <taxon>Streptophyta</taxon>
        <taxon>Embryophyta</taxon>
        <taxon>Tracheophyta</taxon>
        <taxon>Spermatophyta</taxon>
        <taxon>Magnoliopsida</taxon>
        <taxon>Liliopsida</taxon>
        <taxon>Poales</taxon>
        <taxon>Poaceae</taxon>
        <taxon>BOP clade</taxon>
        <taxon>Pooideae</taxon>
        <taxon>Triticodae</taxon>
        <taxon>Triticeae</taxon>
        <taxon>Triticinae</taxon>
        <taxon>Triticum</taxon>
    </lineage>
</organism>
<gene>
    <name evidence="1" type="ORF">TRIUR3_22978</name>
</gene>
<evidence type="ECO:0000313" key="1">
    <source>
        <dbReference type="EMBL" id="EMS62761.1"/>
    </source>
</evidence>
<proteinExistence type="predicted"/>
<dbReference type="AlphaFoldDB" id="M7ZT07"/>
<dbReference type="EMBL" id="KD077896">
    <property type="protein sequence ID" value="EMS62761.1"/>
    <property type="molecule type" value="Genomic_DNA"/>
</dbReference>
<reference evidence="1" key="1">
    <citation type="journal article" date="2013" name="Nature">
        <title>Draft genome of the wheat A-genome progenitor Triticum urartu.</title>
        <authorList>
            <person name="Ling H.Q."/>
            <person name="Zhao S."/>
            <person name="Liu D."/>
            <person name="Wang J."/>
            <person name="Sun H."/>
            <person name="Zhang C."/>
            <person name="Fan H."/>
            <person name="Li D."/>
            <person name="Dong L."/>
            <person name="Tao Y."/>
            <person name="Gao C."/>
            <person name="Wu H."/>
            <person name="Li Y."/>
            <person name="Cui Y."/>
            <person name="Guo X."/>
            <person name="Zheng S."/>
            <person name="Wang B."/>
            <person name="Yu K."/>
            <person name="Liang Q."/>
            <person name="Yang W."/>
            <person name="Lou X."/>
            <person name="Chen J."/>
            <person name="Feng M."/>
            <person name="Jian J."/>
            <person name="Zhang X."/>
            <person name="Luo G."/>
            <person name="Jiang Y."/>
            <person name="Liu J."/>
            <person name="Wang Z."/>
            <person name="Sha Y."/>
            <person name="Zhang B."/>
            <person name="Wu H."/>
            <person name="Tang D."/>
            <person name="Shen Q."/>
            <person name="Xue P."/>
            <person name="Zou S."/>
            <person name="Wang X."/>
            <person name="Liu X."/>
            <person name="Wang F."/>
            <person name="Yang Y."/>
            <person name="An X."/>
            <person name="Dong Z."/>
            <person name="Zhang K."/>
            <person name="Zhang X."/>
            <person name="Luo M.C."/>
            <person name="Dvorak J."/>
            <person name="Tong Y."/>
            <person name="Wang J."/>
            <person name="Yang H."/>
            <person name="Li Z."/>
            <person name="Wang D."/>
            <person name="Zhang A."/>
            <person name="Wang J."/>
        </authorList>
    </citation>
    <scope>NUCLEOTIDE SEQUENCE</scope>
</reference>
<name>M7ZT07_TRIUA</name>